<dbReference type="Proteomes" id="UP001065613">
    <property type="component" value="Chromosome"/>
</dbReference>
<sequence>MIKPQNSENEKFDEGINSPEKTQNSKSQGYGNVISKNKFRTILRRFSDSPNCQEL</sequence>
<dbReference type="EMBL" id="CP073041">
    <property type="protein sequence ID" value="UXE64201.1"/>
    <property type="molecule type" value="Genomic_DNA"/>
</dbReference>
<reference evidence="2" key="1">
    <citation type="submission" date="2021-04" db="EMBL/GenBank/DDBJ databases">
        <title>Genome sequence of Woronichinia naegeliana from Washington state freshwater lake bloom.</title>
        <authorList>
            <person name="Dreher T.W."/>
        </authorList>
    </citation>
    <scope>NUCLEOTIDE SEQUENCE</scope>
    <source>
        <strain evidence="2">WA131</strain>
    </source>
</reference>
<name>A0A977L268_9CYAN</name>
<dbReference type="AlphaFoldDB" id="A0A977L268"/>
<dbReference type="KEGG" id="wna:KA717_17885"/>
<evidence type="ECO:0000313" key="2">
    <source>
        <dbReference type="EMBL" id="UXE64201.1"/>
    </source>
</evidence>
<accession>A0A977L268</accession>
<feature type="compositionally biased region" description="Polar residues" evidence="1">
    <location>
        <begin position="19"/>
        <end position="30"/>
    </location>
</feature>
<protein>
    <submittedName>
        <fullName evidence="2">Uncharacterized protein</fullName>
    </submittedName>
</protein>
<feature type="region of interest" description="Disordered" evidence="1">
    <location>
        <begin position="1"/>
        <end position="34"/>
    </location>
</feature>
<gene>
    <name evidence="2" type="ORF">KA717_17885</name>
</gene>
<proteinExistence type="predicted"/>
<organism evidence="2">
    <name type="scientific">Woronichinia naegeliana WA131</name>
    <dbReference type="NCBI Taxonomy" id="2824559"/>
    <lineage>
        <taxon>Bacteria</taxon>
        <taxon>Bacillati</taxon>
        <taxon>Cyanobacteriota</taxon>
        <taxon>Cyanophyceae</taxon>
        <taxon>Synechococcales</taxon>
        <taxon>Coelosphaeriaceae</taxon>
        <taxon>Woronichinia</taxon>
    </lineage>
</organism>
<evidence type="ECO:0000256" key="1">
    <source>
        <dbReference type="SAM" id="MobiDB-lite"/>
    </source>
</evidence>